<name>A0A326UMQ2_THEHA</name>
<dbReference type="InterPro" id="IPR041489">
    <property type="entry name" value="PDZ_6"/>
</dbReference>
<protein>
    <submittedName>
        <fullName evidence="3">C-terminal processing protease CtpA/Prc</fullName>
    </submittedName>
</protein>
<evidence type="ECO:0000313" key="4">
    <source>
        <dbReference type="Proteomes" id="UP000248806"/>
    </source>
</evidence>
<dbReference type="GO" id="GO:0008236">
    <property type="term" value="F:serine-type peptidase activity"/>
    <property type="evidence" value="ECO:0007669"/>
    <property type="project" value="InterPro"/>
</dbReference>
<feature type="signal peptide" evidence="1">
    <location>
        <begin position="1"/>
        <end position="23"/>
    </location>
</feature>
<evidence type="ECO:0000256" key="1">
    <source>
        <dbReference type="SAM" id="SignalP"/>
    </source>
</evidence>
<dbReference type="AlphaFoldDB" id="A0A326UMQ2"/>
<evidence type="ECO:0000313" key="3">
    <source>
        <dbReference type="EMBL" id="PZW31175.1"/>
    </source>
</evidence>
<comment type="caution">
    <text evidence="3">The sequence shown here is derived from an EMBL/GenBank/DDBJ whole genome shotgun (WGS) entry which is preliminary data.</text>
</comment>
<sequence>MKYLTGVALLLLLACSTLTPVHARSAPASKEATDYLNFVLDYIQANSVNSDKLNWPQIRQEAMNRIQNARTTADTYPTIRWLLEQLGDHHSFFLDPQAARKQQHGHGNPFGLRMTRDGIITDILPDSPADASGQIRRGDVLTQINGFDRDDSDAIRDSLKKHPGTATLTLTRNEQPYTVTLALKPYESNKRPWGKLVQPDIGYIELPAVIGGTMEQHYADIVHDEIRKLDQQYTIKGWIIDLRNNIGGNCWPMLAGIGPILGEGKLGAFVSHGKEVGTWIYQEGKAMSDDYMLAQVQQPYRLKQPLPPVAVLTSNLTASSGEAVAIAFHGRPSTRFFGESTYGLPTANTLEILSDGAQLYLTVANDADRTGRVYEGPIAPDQEVTINWAELYTEQDNVIKAAQEWLQQ</sequence>
<keyword evidence="1" id="KW-0732">Signal</keyword>
<dbReference type="Gene3D" id="2.30.42.10">
    <property type="match status" value="1"/>
</dbReference>
<dbReference type="GO" id="GO:0030288">
    <property type="term" value="C:outer membrane-bounded periplasmic space"/>
    <property type="evidence" value="ECO:0007669"/>
    <property type="project" value="TreeGrafter"/>
</dbReference>
<dbReference type="PROSITE" id="PS51257">
    <property type="entry name" value="PROKAR_LIPOPROTEIN"/>
    <property type="match status" value="1"/>
</dbReference>
<dbReference type="GO" id="GO:0007165">
    <property type="term" value="P:signal transduction"/>
    <property type="evidence" value="ECO:0007669"/>
    <property type="project" value="TreeGrafter"/>
</dbReference>
<dbReference type="Proteomes" id="UP000248806">
    <property type="component" value="Unassembled WGS sequence"/>
</dbReference>
<proteinExistence type="predicted"/>
<dbReference type="InterPro" id="IPR036034">
    <property type="entry name" value="PDZ_sf"/>
</dbReference>
<dbReference type="SMART" id="SM00228">
    <property type="entry name" value="PDZ"/>
    <property type="match status" value="1"/>
</dbReference>
<feature type="domain" description="PDZ" evidence="2">
    <location>
        <begin position="98"/>
        <end position="174"/>
    </location>
</feature>
<keyword evidence="4" id="KW-1185">Reference proteome</keyword>
<gene>
    <name evidence="3" type="ORF">EI42_02272</name>
</gene>
<keyword evidence="3" id="KW-0378">Hydrolase</keyword>
<dbReference type="Pfam" id="PF03572">
    <property type="entry name" value="Peptidase_S41"/>
    <property type="match status" value="1"/>
</dbReference>
<dbReference type="PANTHER" id="PTHR32060:SF30">
    <property type="entry name" value="CARBOXY-TERMINAL PROCESSING PROTEASE CTPA"/>
    <property type="match status" value="1"/>
</dbReference>
<dbReference type="OrthoDB" id="140998at2"/>
<dbReference type="GO" id="GO:0006508">
    <property type="term" value="P:proteolysis"/>
    <property type="evidence" value="ECO:0007669"/>
    <property type="project" value="UniProtKB-KW"/>
</dbReference>
<dbReference type="RefSeq" id="WP_111321900.1">
    <property type="nucleotide sequence ID" value="NZ_BIFX01000003.1"/>
</dbReference>
<dbReference type="GO" id="GO:0004175">
    <property type="term" value="F:endopeptidase activity"/>
    <property type="evidence" value="ECO:0007669"/>
    <property type="project" value="TreeGrafter"/>
</dbReference>
<dbReference type="Gene3D" id="3.90.226.10">
    <property type="entry name" value="2-enoyl-CoA Hydratase, Chain A, domain 1"/>
    <property type="match status" value="1"/>
</dbReference>
<evidence type="ECO:0000259" key="2">
    <source>
        <dbReference type="PROSITE" id="PS50106"/>
    </source>
</evidence>
<organism evidence="3 4">
    <name type="scientific">Thermosporothrix hazakensis</name>
    <dbReference type="NCBI Taxonomy" id="644383"/>
    <lineage>
        <taxon>Bacteria</taxon>
        <taxon>Bacillati</taxon>
        <taxon>Chloroflexota</taxon>
        <taxon>Ktedonobacteria</taxon>
        <taxon>Ktedonobacterales</taxon>
        <taxon>Thermosporotrichaceae</taxon>
        <taxon>Thermosporothrix</taxon>
    </lineage>
</organism>
<dbReference type="SUPFAM" id="SSF50156">
    <property type="entry name" value="PDZ domain-like"/>
    <property type="match status" value="1"/>
</dbReference>
<dbReference type="InterPro" id="IPR029045">
    <property type="entry name" value="ClpP/crotonase-like_dom_sf"/>
</dbReference>
<dbReference type="SMART" id="SM00245">
    <property type="entry name" value="TSPc"/>
    <property type="match status" value="1"/>
</dbReference>
<dbReference type="InterPro" id="IPR005151">
    <property type="entry name" value="Tail-specific_protease"/>
</dbReference>
<dbReference type="Gene3D" id="3.30.750.44">
    <property type="match status" value="1"/>
</dbReference>
<reference evidence="3 4" key="1">
    <citation type="submission" date="2018-06" db="EMBL/GenBank/DDBJ databases">
        <title>Genomic Encyclopedia of Archaeal and Bacterial Type Strains, Phase II (KMG-II): from individual species to whole genera.</title>
        <authorList>
            <person name="Goeker M."/>
        </authorList>
    </citation>
    <scope>NUCLEOTIDE SEQUENCE [LARGE SCALE GENOMIC DNA]</scope>
    <source>
        <strain evidence="3 4">ATCC BAA-1881</strain>
    </source>
</reference>
<feature type="chain" id="PRO_5016411381" evidence="1">
    <location>
        <begin position="24"/>
        <end position="408"/>
    </location>
</feature>
<dbReference type="EMBL" id="QKUF01000006">
    <property type="protein sequence ID" value="PZW31175.1"/>
    <property type="molecule type" value="Genomic_DNA"/>
</dbReference>
<keyword evidence="3" id="KW-0645">Protease</keyword>
<dbReference type="Pfam" id="PF17820">
    <property type="entry name" value="PDZ_6"/>
    <property type="match status" value="1"/>
</dbReference>
<dbReference type="PROSITE" id="PS50106">
    <property type="entry name" value="PDZ"/>
    <property type="match status" value="1"/>
</dbReference>
<accession>A0A326UMQ2</accession>
<dbReference type="SUPFAM" id="SSF52096">
    <property type="entry name" value="ClpP/crotonase"/>
    <property type="match status" value="1"/>
</dbReference>
<dbReference type="InterPro" id="IPR001478">
    <property type="entry name" value="PDZ"/>
</dbReference>
<dbReference type="PANTHER" id="PTHR32060">
    <property type="entry name" value="TAIL-SPECIFIC PROTEASE"/>
    <property type="match status" value="1"/>
</dbReference>